<name>A0A8H3KR03_9GLOM</name>
<feature type="compositionally biased region" description="Acidic residues" evidence="1">
    <location>
        <begin position="45"/>
        <end position="65"/>
    </location>
</feature>
<feature type="compositionally biased region" description="Basic and acidic residues" evidence="1">
    <location>
        <begin position="168"/>
        <end position="177"/>
    </location>
</feature>
<accession>A0A8H3KR03</accession>
<evidence type="ECO:0008006" key="4">
    <source>
        <dbReference type="Google" id="ProtNLM"/>
    </source>
</evidence>
<dbReference type="AlphaFoldDB" id="A0A8H3KR03"/>
<protein>
    <recommendedName>
        <fullName evidence="4">BAH domain-containing protein</fullName>
    </recommendedName>
</protein>
<evidence type="ECO:0000256" key="1">
    <source>
        <dbReference type="SAM" id="MobiDB-lite"/>
    </source>
</evidence>
<dbReference type="Proteomes" id="UP000615446">
    <property type="component" value="Unassembled WGS sequence"/>
</dbReference>
<gene>
    <name evidence="2" type="ORF">RCL2_000004000</name>
</gene>
<organism evidence="2 3">
    <name type="scientific">Rhizophagus clarus</name>
    <dbReference type="NCBI Taxonomy" id="94130"/>
    <lineage>
        <taxon>Eukaryota</taxon>
        <taxon>Fungi</taxon>
        <taxon>Fungi incertae sedis</taxon>
        <taxon>Mucoromycota</taxon>
        <taxon>Glomeromycotina</taxon>
        <taxon>Glomeromycetes</taxon>
        <taxon>Glomerales</taxon>
        <taxon>Glomeraceae</taxon>
        <taxon>Rhizophagus</taxon>
    </lineage>
</organism>
<reference evidence="2" key="1">
    <citation type="submission" date="2019-10" db="EMBL/GenBank/DDBJ databases">
        <title>Conservation and host-specific expression of non-tandemly repeated heterogenous ribosome RNA gene in arbuscular mycorrhizal fungi.</title>
        <authorList>
            <person name="Maeda T."/>
            <person name="Kobayashi Y."/>
            <person name="Nakagawa T."/>
            <person name="Ezawa T."/>
            <person name="Yamaguchi K."/>
            <person name="Bino T."/>
            <person name="Nishimoto Y."/>
            <person name="Shigenobu S."/>
            <person name="Kawaguchi M."/>
        </authorList>
    </citation>
    <scope>NUCLEOTIDE SEQUENCE</scope>
    <source>
        <strain evidence="2">HR1</strain>
    </source>
</reference>
<comment type="caution">
    <text evidence="2">The sequence shown here is derived from an EMBL/GenBank/DDBJ whole genome shotgun (WGS) entry which is preliminary data.</text>
</comment>
<dbReference type="EMBL" id="BLAL01000002">
    <property type="protein sequence ID" value="GES72476.1"/>
    <property type="molecule type" value="Genomic_DNA"/>
</dbReference>
<sequence>MLRNKPQKANIATLPFRIRNNFRRLPNRFLLSDNDDNEKMVQKDFEDDNISGEEYNEYGDGDDDLEQRSDDDHIEQRSDNGDDLEQRSDDDHIEQRSDNGDDLEQQKQQSDNDHLEQRNDNDDDLEQRSNNEEGDTNMISTSSENETESDYIMSLESDEEYETMSSDNEERHDSDISEEKLFVDEALAKDKLPSYDGDFAPYFQNLTTAALFCWIYKHNISTNAYEDLVDIIIRPEFNRDHIVKNIRRFRAWRERLPLPSISAKSISILSKKTPSTLKDSKMAYQLSISDIIWNVLNNPSLLKEMYFGAGVDSKTKSEYWHGTLWAESPLFGQEQLMISGEIYQCGDFVYYYDNERKLGRLRAILLNEENQQYRLRIQKVLDYSDLPGTFKGELRQNRSLSGEVWLQDEPFLTITTSQISEKVAADTLRITEILYKHHTHWRIRDATFSYQHPSEYISIRQPPSPTILVYKLFLDIYYDDFGTFRNVYHSLGGVYVQFGNMPARQRKLLKNHFVLEFIPFGGNFNEFMLPFISEMKEFEQGKLMEVNGQDAWVIAGLGVVTADLPQGNDMCSDVPATSRYHHITDDQFKEIFNEPATTRQRRLCTEFGLRTRPSILDRLLRERHLQTPQDVYHATAGKIGRLLKLTCELFSQKGEDEFIKAWKNFEKPKKWSRLPNPISHNASFMMSDYLRLAMIMPFILNSFLETSSLKENESRSILRRIQESRINMAKNFTLDSYDELQKCLEEEMKILPKVFPEFANLPNLHINIHLLVHARTYGTLINTQVGIKEMVHQIFKRYTTLFAIRHLVDGGADQRLSQPCRGFATMSSNFRNLLTNWYITEDKVSNEQEPEENEEAISSPVDFITNIILKRSLSRQDCENIMKNLPNFKSELLLSFMDIGQKSVLIYSQMGWYELATYTMEESDGVFSKVHLHIGDVVTIHEEDSGEYKPRYSLEKNLLDINN</sequence>
<feature type="compositionally biased region" description="Basic and acidic residues" evidence="1">
    <location>
        <begin position="66"/>
        <end position="99"/>
    </location>
</feature>
<feature type="compositionally biased region" description="Basic and acidic residues" evidence="1">
    <location>
        <begin position="110"/>
        <end position="131"/>
    </location>
</feature>
<feature type="region of interest" description="Disordered" evidence="1">
    <location>
        <begin position="36"/>
        <end position="177"/>
    </location>
</feature>
<evidence type="ECO:0000313" key="2">
    <source>
        <dbReference type="EMBL" id="GES72476.1"/>
    </source>
</evidence>
<evidence type="ECO:0000313" key="3">
    <source>
        <dbReference type="Proteomes" id="UP000615446"/>
    </source>
</evidence>
<proteinExistence type="predicted"/>
<dbReference type="OrthoDB" id="2433735at2759"/>